<dbReference type="Proteomes" id="UP000827549">
    <property type="component" value="Chromosome 1"/>
</dbReference>
<dbReference type="GeneID" id="87803339"/>
<proteinExistence type="predicted"/>
<organism evidence="2 3">
    <name type="scientific">Vanrija pseudolonga</name>
    <dbReference type="NCBI Taxonomy" id="143232"/>
    <lineage>
        <taxon>Eukaryota</taxon>
        <taxon>Fungi</taxon>
        <taxon>Dikarya</taxon>
        <taxon>Basidiomycota</taxon>
        <taxon>Agaricomycotina</taxon>
        <taxon>Tremellomycetes</taxon>
        <taxon>Trichosporonales</taxon>
        <taxon>Trichosporonaceae</taxon>
        <taxon>Vanrija</taxon>
    </lineage>
</organism>
<keyword evidence="3" id="KW-1185">Reference proteome</keyword>
<evidence type="ECO:0000313" key="2">
    <source>
        <dbReference type="EMBL" id="WOO76456.1"/>
    </source>
</evidence>
<reference evidence="2" key="1">
    <citation type="submission" date="2023-10" db="EMBL/GenBank/DDBJ databases">
        <authorList>
            <person name="Noh H."/>
        </authorList>
    </citation>
    <scope>NUCLEOTIDE SEQUENCE</scope>
    <source>
        <strain evidence="2">DUCC4014</strain>
    </source>
</reference>
<dbReference type="RefSeq" id="XP_062622488.1">
    <property type="nucleotide sequence ID" value="XM_062766504.1"/>
</dbReference>
<accession>A0AAF0Y2P5</accession>
<dbReference type="EMBL" id="CP086714">
    <property type="protein sequence ID" value="WOO76456.1"/>
    <property type="molecule type" value="Genomic_DNA"/>
</dbReference>
<protein>
    <submittedName>
        <fullName evidence="2">Uncharacterized protein</fullName>
    </submittedName>
</protein>
<feature type="compositionally biased region" description="Low complexity" evidence="1">
    <location>
        <begin position="1"/>
        <end position="12"/>
    </location>
</feature>
<name>A0AAF0Y2P5_9TREE</name>
<gene>
    <name evidence="2" type="ORF">LOC62_01G000077</name>
</gene>
<dbReference type="AlphaFoldDB" id="A0AAF0Y2P5"/>
<evidence type="ECO:0000313" key="3">
    <source>
        <dbReference type="Proteomes" id="UP000827549"/>
    </source>
</evidence>
<sequence>MTRRVSTMSRSRGPAARWSKGDAVDNLCVWEDCALLPVESAVRDETDEHDDDLLPFCAAHFILWYVRWVTPAFLKKA</sequence>
<evidence type="ECO:0000256" key="1">
    <source>
        <dbReference type="SAM" id="MobiDB-lite"/>
    </source>
</evidence>
<feature type="region of interest" description="Disordered" evidence="1">
    <location>
        <begin position="1"/>
        <end position="20"/>
    </location>
</feature>